<dbReference type="GO" id="GO:0005739">
    <property type="term" value="C:mitochondrion"/>
    <property type="evidence" value="ECO:0007669"/>
    <property type="project" value="UniProtKB-SubCell"/>
</dbReference>
<evidence type="ECO:0000256" key="3">
    <source>
        <dbReference type="ARBA" id="ARBA00022946"/>
    </source>
</evidence>
<accession>A0A6G1M1T1</accession>
<organism evidence="7 8">
    <name type="scientific">Orbilia oligospora</name>
    <name type="common">Nematode-trapping fungus</name>
    <name type="synonym">Arthrobotrys oligospora</name>
    <dbReference type="NCBI Taxonomy" id="2813651"/>
    <lineage>
        <taxon>Eukaryota</taxon>
        <taxon>Fungi</taxon>
        <taxon>Dikarya</taxon>
        <taxon>Ascomycota</taxon>
        <taxon>Pezizomycotina</taxon>
        <taxon>Orbiliomycetes</taxon>
        <taxon>Orbiliales</taxon>
        <taxon>Orbiliaceae</taxon>
        <taxon>Orbilia</taxon>
    </lineage>
</organism>
<dbReference type="InterPro" id="IPR031568">
    <property type="entry name" value="Pet117"/>
</dbReference>
<dbReference type="Pfam" id="PF15786">
    <property type="entry name" value="PET117"/>
    <property type="match status" value="1"/>
</dbReference>
<feature type="region of interest" description="Disordered" evidence="5">
    <location>
        <begin position="102"/>
        <end position="139"/>
    </location>
</feature>
<dbReference type="EMBL" id="WIPF01000207">
    <property type="protein sequence ID" value="KAF3199824.1"/>
    <property type="molecule type" value="Genomic_DNA"/>
</dbReference>
<evidence type="ECO:0000256" key="2">
    <source>
        <dbReference type="ARBA" id="ARBA00008197"/>
    </source>
</evidence>
<protein>
    <recommendedName>
        <fullName evidence="9">Cytochrome c oxidase assembly protein cox16, mitochondrial</fullName>
    </recommendedName>
</protein>
<evidence type="ECO:0000256" key="1">
    <source>
        <dbReference type="ARBA" id="ARBA00004173"/>
    </source>
</evidence>
<comment type="caution">
    <text evidence="7">The sequence shown here is derived from an EMBL/GenBank/DDBJ whole genome shotgun (WGS) entry which is preliminary data.</text>
</comment>
<comment type="subcellular location">
    <subcellularLocation>
        <location evidence="1">Mitochondrion</location>
    </subcellularLocation>
</comment>
<dbReference type="AlphaFoldDB" id="A0A6G1M1T1"/>
<gene>
    <name evidence="7" type="ORF">TWF191_004227</name>
</gene>
<sequence>MSRASKLTLGLVTAVTGLIVVAVHNTQVTEREAMHQGVVRDEERQRLKRERALDFEMSAKLREEYEKVQPVSNSGDKPKRPVVYIELALSSVPNAQYLDLGKQEKRETRNANHPNMNKVTKEEARVEEKEERQSRETRTYNCKANKAIVVHSGEKHRGDITRVTLNLKR</sequence>
<feature type="compositionally biased region" description="Basic and acidic residues" evidence="5">
    <location>
        <begin position="119"/>
        <end position="138"/>
    </location>
</feature>
<evidence type="ECO:0000256" key="5">
    <source>
        <dbReference type="SAM" id="MobiDB-lite"/>
    </source>
</evidence>
<dbReference type="PANTHER" id="PTHR28163:SF1">
    <property type="entry name" value="PROTEIN PET117 HOMOLOG, MITOCHONDRIAL"/>
    <property type="match status" value="1"/>
</dbReference>
<keyword evidence="3" id="KW-0809">Transit peptide</keyword>
<comment type="similarity">
    <text evidence="2">Belongs to the PET117 family.</text>
</comment>
<name>A0A6G1M1T1_ORBOL</name>
<proteinExistence type="inferred from homology"/>
<dbReference type="GO" id="GO:0033617">
    <property type="term" value="P:mitochondrial respiratory chain complex IV assembly"/>
    <property type="evidence" value="ECO:0007669"/>
    <property type="project" value="TreeGrafter"/>
</dbReference>
<feature type="signal peptide" evidence="6">
    <location>
        <begin position="1"/>
        <end position="22"/>
    </location>
</feature>
<keyword evidence="6" id="KW-0732">Signal</keyword>
<evidence type="ECO:0008006" key="9">
    <source>
        <dbReference type="Google" id="ProtNLM"/>
    </source>
</evidence>
<dbReference type="Proteomes" id="UP000483672">
    <property type="component" value="Unassembled WGS sequence"/>
</dbReference>
<feature type="chain" id="PRO_5041131240" description="Cytochrome c oxidase assembly protein cox16, mitochondrial" evidence="6">
    <location>
        <begin position="23"/>
        <end position="169"/>
    </location>
</feature>
<dbReference type="PANTHER" id="PTHR28163">
    <property type="entry name" value="PROTEIN PET117 HOMOLOG, MITOCHONDRIAL"/>
    <property type="match status" value="1"/>
</dbReference>
<evidence type="ECO:0000313" key="8">
    <source>
        <dbReference type="Proteomes" id="UP000483672"/>
    </source>
</evidence>
<keyword evidence="4" id="KW-0496">Mitochondrion</keyword>
<reference evidence="7 8" key="1">
    <citation type="submission" date="2019-06" db="EMBL/GenBank/DDBJ databases">
        <authorList>
            <person name="Palmer J.M."/>
        </authorList>
    </citation>
    <scope>NUCLEOTIDE SEQUENCE [LARGE SCALE GENOMIC DNA]</scope>
    <source>
        <strain evidence="7 8">TWF191</strain>
    </source>
</reference>
<evidence type="ECO:0000313" key="7">
    <source>
        <dbReference type="EMBL" id="KAF3199824.1"/>
    </source>
</evidence>
<evidence type="ECO:0000256" key="4">
    <source>
        <dbReference type="ARBA" id="ARBA00023128"/>
    </source>
</evidence>
<evidence type="ECO:0000256" key="6">
    <source>
        <dbReference type="SAM" id="SignalP"/>
    </source>
</evidence>